<proteinExistence type="inferred from homology"/>
<dbReference type="InterPro" id="IPR006896">
    <property type="entry name" value="Sec23/24_trunk_dom"/>
</dbReference>
<dbReference type="InterPro" id="IPR006895">
    <property type="entry name" value="Znf_Sec23_Sec24"/>
</dbReference>
<evidence type="ECO:0000259" key="5">
    <source>
        <dbReference type="Pfam" id="PF00626"/>
    </source>
</evidence>
<evidence type="ECO:0000256" key="2">
    <source>
        <dbReference type="ARBA" id="ARBA00022448"/>
    </source>
</evidence>
<keyword evidence="11" id="KW-1185">Reference proteome</keyword>
<dbReference type="GO" id="GO:0070971">
    <property type="term" value="C:endoplasmic reticulum exit site"/>
    <property type="evidence" value="ECO:0007669"/>
    <property type="project" value="TreeGrafter"/>
</dbReference>
<dbReference type="PANTHER" id="PTHR13803">
    <property type="entry name" value="SEC24-RELATED PROTEIN"/>
    <property type="match status" value="1"/>
</dbReference>
<dbReference type="InterPro" id="IPR029006">
    <property type="entry name" value="ADF-H/Gelsolin-like_dom_sf"/>
</dbReference>
<dbReference type="SUPFAM" id="SSF53300">
    <property type="entry name" value="vWA-like"/>
    <property type="match status" value="1"/>
</dbReference>
<dbReference type="GO" id="GO:0030127">
    <property type="term" value="C:COPII vesicle coat"/>
    <property type="evidence" value="ECO:0007669"/>
    <property type="project" value="InterPro"/>
</dbReference>
<dbReference type="InterPro" id="IPR036180">
    <property type="entry name" value="Gelsolin-like_dom_sf"/>
</dbReference>
<organism evidence="10 11">
    <name type="scientific">Lentinula raphanica</name>
    <dbReference type="NCBI Taxonomy" id="153919"/>
    <lineage>
        <taxon>Eukaryota</taxon>
        <taxon>Fungi</taxon>
        <taxon>Dikarya</taxon>
        <taxon>Basidiomycota</taxon>
        <taxon>Agaricomycotina</taxon>
        <taxon>Agaricomycetes</taxon>
        <taxon>Agaricomycetidae</taxon>
        <taxon>Agaricales</taxon>
        <taxon>Marasmiineae</taxon>
        <taxon>Omphalotaceae</taxon>
        <taxon>Lentinula</taxon>
    </lineage>
</organism>
<dbReference type="GO" id="GO:0006886">
    <property type="term" value="P:intracellular protein transport"/>
    <property type="evidence" value="ECO:0007669"/>
    <property type="project" value="InterPro"/>
</dbReference>
<dbReference type="Pfam" id="PF04811">
    <property type="entry name" value="Sec23_trunk"/>
    <property type="match status" value="1"/>
</dbReference>
<evidence type="ECO:0000313" key="11">
    <source>
        <dbReference type="Proteomes" id="UP001163846"/>
    </source>
</evidence>
<dbReference type="SUPFAM" id="SSF82919">
    <property type="entry name" value="Zn-finger domain of Sec23/24"/>
    <property type="match status" value="1"/>
</dbReference>
<dbReference type="PANTHER" id="PTHR13803:SF4">
    <property type="entry name" value="SECRETORY 24CD, ISOFORM C"/>
    <property type="match status" value="1"/>
</dbReference>
<dbReference type="InterPro" id="IPR007123">
    <property type="entry name" value="Gelsolin-like_dom"/>
</dbReference>
<dbReference type="GO" id="GO:0090110">
    <property type="term" value="P:COPII-coated vesicle cargo loading"/>
    <property type="evidence" value="ECO:0007669"/>
    <property type="project" value="TreeGrafter"/>
</dbReference>
<dbReference type="EMBL" id="MU805998">
    <property type="protein sequence ID" value="KAJ3842677.1"/>
    <property type="molecule type" value="Genomic_DNA"/>
</dbReference>
<dbReference type="Gene3D" id="2.30.30.380">
    <property type="entry name" value="Zn-finger domain of Sec23/24"/>
    <property type="match status" value="1"/>
</dbReference>
<feature type="domain" description="Sec23/Sec24 trunk" evidence="7">
    <location>
        <begin position="221"/>
        <end position="470"/>
    </location>
</feature>
<evidence type="ECO:0000256" key="4">
    <source>
        <dbReference type="SAM" id="MobiDB-lite"/>
    </source>
</evidence>
<evidence type="ECO:0000259" key="9">
    <source>
        <dbReference type="Pfam" id="PF08033"/>
    </source>
</evidence>
<evidence type="ECO:0000259" key="6">
    <source>
        <dbReference type="Pfam" id="PF04810"/>
    </source>
</evidence>
<feature type="domain" description="Gelsolin-like" evidence="5">
    <location>
        <begin position="744"/>
        <end position="794"/>
    </location>
</feature>
<dbReference type="Pfam" id="PF04815">
    <property type="entry name" value="Sec23_helical"/>
    <property type="match status" value="1"/>
</dbReference>
<gene>
    <name evidence="10" type="ORF">F5878DRAFT_649909</name>
</gene>
<feature type="compositionally biased region" description="Polar residues" evidence="4">
    <location>
        <begin position="1"/>
        <end position="10"/>
    </location>
</feature>
<feature type="region of interest" description="Disordered" evidence="4">
    <location>
        <begin position="1"/>
        <end position="31"/>
    </location>
</feature>
<dbReference type="Pfam" id="PF00626">
    <property type="entry name" value="Gelsolin"/>
    <property type="match status" value="1"/>
</dbReference>
<dbReference type="Proteomes" id="UP001163846">
    <property type="component" value="Unassembled WGS sequence"/>
</dbReference>
<dbReference type="Gene3D" id="2.60.40.1670">
    <property type="entry name" value="beta-sandwich domain of Sec23/24"/>
    <property type="match status" value="1"/>
</dbReference>
<dbReference type="SUPFAM" id="SSF82754">
    <property type="entry name" value="C-terminal, gelsolin-like domain of Sec23/24"/>
    <property type="match status" value="1"/>
</dbReference>
<dbReference type="InterPro" id="IPR036465">
    <property type="entry name" value="vWFA_dom_sf"/>
</dbReference>
<dbReference type="InterPro" id="IPR050550">
    <property type="entry name" value="SEC23_SEC24_subfamily"/>
</dbReference>
<dbReference type="Gene3D" id="1.20.120.730">
    <property type="entry name" value="Sec23/Sec24 helical domain"/>
    <property type="match status" value="1"/>
</dbReference>
<dbReference type="InterPro" id="IPR036174">
    <property type="entry name" value="Znf_Sec23_Sec24_sf"/>
</dbReference>
<keyword evidence="3" id="KW-0653">Protein transport</keyword>
<evidence type="ECO:0000313" key="10">
    <source>
        <dbReference type="EMBL" id="KAJ3842677.1"/>
    </source>
</evidence>
<keyword evidence="2" id="KW-0813">Transport</keyword>
<dbReference type="Gene3D" id="3.40.20.10">
    <property type="entry name" value="Severin"/>
    <property type="match status" value="1"/>
</dbReference>
<dbReference type="InterPro" id="IPR036175">
    <property type="entry name" value="Sec23/24_helical_dom_sf"/>
</dbReference>
<dbReference type="Pfam" id="PF04810">
    <property type="entry name" value="zf-Sec23_Sec24"/>
    <property type="match status" value="1"/>
</dbReference>
<dbReference type="SUPFAM" id="SSF81995">
    <property type="entry name" value="beta-sandwich domain of Sec23/24"/>
    <property type="match status" value="1"/>
</dbReference>
<dbReference type="Pfam" id="PF08033">
    <property type="entry name" value="Sec23_BS"/>
    <property type="match status" value="1"/>
</dbReference>
<feature type="domain" description="Zinc finger Sec23/Sec24-type" evidence="6">
    <location>
        <begin position="125"/>
        <end position="163"/>
    </location>
</feature>
<dbReference type="GO" id="GO:0000149">
    <property type="term" value="F:SNARE binding"/>
    <property type="evidence" value="ECO:0007669"/>
    <property type="project" value="TreeGrafter"/>
</dbReference>
<evidence type="ECO:0000256" key="1">
    <source>
        <dbReference type="ARBA" id="ARBA00008334"/>
    </source>
</evidence>
<dbReference type="GO" id="GO:0008270">
    <property type="term" value="F:zinc ion binding"/>
    <property type="evidence" value="ECO:0007669"/>
    <property type="project" value="InterPro"/>
</dbReference>
<protein>
    <submittedName>
        <fullName evidence="10">Sec24-related protein</fullName>
    </submittedName>
</protein>
<dbReference type="Gene3D" id="3.40.50.410">
    <property type="entry name" value="von Willebrand factor, type A domain"/>
    <property type="match status" value="1"/>
</dbReference>
<dbReference type="SUPFAM" id="SSF81811">
    <property type="entry name" value="Helical domain of Sec23/24"/>
    <property type="match status" value="1"/>
</dbReference>
<feature type="domain" description="Sec23/Sec24 helical" evidence="8">
    <location>
        <begin position="576"/>
        <end position="688"/>
    </location>
</feature>
<dbReference type="InterPro" id="IPR012990">
    <property type="entry name" value="Beta-sandwich_Sec23_24"/>
</dbReference>
<evidence type="ECO:0000256" key="3">
    <source>
        <dbReference type="ARBA" id="ARBA00022927"/>
    </source>
</evidence>
<evidence type="ECO:0000259" key="7">
    <source>
        <dbReference type="Pfam" id="PF04811"/>
    </source>
</evidence>
<sequence>MYRSSESSHIPQPPHSAGRGIQGLRPRIDPNQVPSAVDAIESDRQHWENQPYMTLPGTRVPLATTDFTAVDQGNSSPKYVRLTTWALPYTSRLASDCNVPLAAIFQPFADGDEPIPLVDPGPSGPARCEKCRAYVNPWCVWTAGGGKWKCNLCAHETPVVPEYFSNLDGNGLRLDYMERPELCKGTVDFVVGEEYYASNPPQRITPSYYSPTPLPTGVRPPQSLNFVIALDVSVEAVQSNFLYAACISCLKSLYGGPDPADEEVMLNPCFPPGSRVALITYDDTIHFYDLTTDKIPASMMVVSDIDEVFVPLHDGAFVDPWEYRSSLEALLQSIPQRFVNTTYIKAAFGSVIRAGQAALSNRGGHIVTFLSAMPSVGIAALHGQPNENELYDTDKEKVLYKPRDPLWTQIGEECAEEGIGVSLFLGNSKFVDVASVGAVASITGGDIYFHPRFDLPRDGPVLESQMQRLFRRTSGYDCMTRVRCSKGLRVADHYGNFYLQNSTDMATGVMDADKSFCVSLTHAATSLTGSGLDPREYAYLQCAVLYTSPEGQRRVRLVNLALQVVELAGNVYQYADVDACVTYLTRTAVTSLSSQKMSLIRDDLTENCSAVLLGYRNKCAAASRPTQLIIPETFKALPTYTLGLLKSKPLKGKPHLIMSPCGLARNISSDVRNYFVHRLLSMSVRSTIHHLYPRLLALHDLDDKIALTSAGANARVVDDASQPKTADLKIDLPSTMRAGHEWMMANGLYLVDNEETTILWIGSSVSPQLLKDLFGTEDIFQIDSHMTRLPHLPTRFSRQVRNIIAARNAERGGRATKLFIARQNLDAAEIEFSDMLVEDQNNGTMGYLDCACLFCSLVYSEVLTDREDLTMIHKQISAVLTEGGSLSSAGVRSPW</sequence>
<comment type="similarity">
    <text evidence="1">Belongs to the SEC23/SEC24 family. SEC24 subfamily.</text>
</comment>
<comment type="caution">
    <text evidence="10">The sequence shown here is derived from an EMBL/GenBank/DDBJ whole genome shotgun (WGS) entry which is preliminary data.</text>
</comment>
<reference evidence="10" key="1">
    <citation type="submission" date="2022-08" db="EMBL/GenBank/DDBJ databases">
        <authorList>
            <consortium name="DOE Joint Genome Institute"/>
            <person name="Min B."/>
            <person name="Riley R."/>
            <person name="Sierra-Patev S."/>
            <person name="Naranjo-Ortiz M."/>
            <person name="Looney B."/>
            <person name="Konkel Z."/>
            <person name="Slot J.C."/>
            <person name="Sakamoto Y."/>
            <person name="Steenwyk J.L."/>
            <person name="Rokas A."/>
            <person name="Carro J."/>
            <person name="Camarero S."/>
            <person name="Ferreira P."/>
            <person name="Molpeceres G."/>
            <person name="Ruiz-Duenas F.J."/>
            <person name="Serrano A."/>
            <person name="Henrissat B."/>
            <person name="Drula E."/>
            <person name="Hughes K.W."/>
            <person name="Mata J.L."/>
            <person name="Ishikawa N.K."/>
            <person name="Vargas-Isla R."/>
            <person name="Ushijima S."/>
            <person name="Smith C.A."/>
            <person name="Ahrendt S."/>
            <person name="Andreopoulos W."/>
            <person name="He G."/>
            <person name="Labutti K."/>
            <person name="Lipzen A."/>
            <person name="Ng V."/>
            <person name="Sandor L."/>
            <person name="Barry K."/>
            <person name="Martinez A.T."/>
            <person name="Xiao Y."/>
            <person name="Gibbons J.G."/>
            <person name="Terashima K."/>
            <person name="Hibbett D.S."/>
            <person name="Grigoriev I.V."/>
        </authorList>
    </citation>
    <scope>NUCLEOTIDE SEQUENCE</scope>
    <source>
        <strain evidence="10">TFB9207</strain>
    </source>
</reference>
<feature type="domain" description="Sec23/Sec24 beta-sandwich" evidence="9">
    <location>
        <begin position="475"/>
        <end position="565"/>
    </location>
</feature>
<dbReference type="InterPro" id="IPR006900">
    <property type="entry name" value="Sec23/24_helical_dom"/>
</dbReference>
<name>A0AA38PGT5_9AGAR</name>
<dbReference type="AlphaFoldDB" id="A0AA38PGT5"/>
<accession>A0AA38PGT5</accession>
<evidence type="ECO:0000259" key="8">
    <source>
        <dbReference type="Pfam" id="PF04815"/>
    </source>
</evidence>